<evidence type="ECO:0000313" key="2">
    <source>
        <dbReference type="Proteomes" id="UP000761534"/>
    </source>
</evidence>
<comment type="caution">
    <text evidence="1">The sequence shown here is derived from an EMBL/GenBank/DDBJ whole genome shotgun (WGS) entry which is preliminary data.</text>
</comment>
<protein>
    <submittedName>
        <fullName evidence="1">Uncharacterized protein</fullName>
    </submittedName>
</protein>
<sequence>MTLSKMTRGARDITANLAIREVIQFLATYTDAEDANNNSRLLANLLHLAIPGKYSVSIVCAASKKTLLLATSFNGQFTSKYSTAPNPNRKIKVSMAKTSVVLLQVGSFSNSPICYVFPIGIRSDSPVRGS</sequence>
<dbReference type="EMBL" id="SWFS01000291">
    <property type="protein sequence ID" value="KAA8911165.1"/>
    <property type="molecule type" value="Genomic_DNA"/>
</dbReference>
<name>A0A642V1T3_9ASCO</name>
<dbReference type="AlphaFoldDB" id="A0A642V1T3"/>
<gene>
    <name evidence="1" type="ORF">TRICI_003887</name>
</gene>
<keyword evidence="2" id="KW-1185">Reference proteome</keyword>
<dbReference type="Proteomes" id="UP000761534">
    <property type="component" value="Unassembled WGS sequence"/>
</dbReference>
<accession>A0A642V1T3</accession>
<proteinExistence type="predicted"/>
<evidence type="ECO:0000313" key="1">
    <source>
        <dbReference type="EMBL" id="KAA8911165.1"/>
    </source>
</evidence>
<organism evidence="1 2">
    <name type="scientific">Trichomonascus ciferrii</name>
    <dbReference type="NCBI Taxonomy" id="44093"/>
    <lineage>
        <taxon>Eukaryota</taxon>
        <taxon>Fungi</taxon>
        <taxon>Dikarya</taxon>
        <taxon>Ascomycota</taxon>
        <taxon>Saccharomycotina</taxon>
        <taxon>Dipodascomycetes</taxon>
        <taxon>Dipodascales</taxon>
        <taxon>Trichomonascaceae</taxon>
        <taxon>Trichomonascus</taxon>
        <taxon>Trichomonascus ciferrii complex</taxon>
    </lineage>
</organism>
<reference evidence="1" key="1">
    <citation type="journal article" date="2019" name="G3 (Bethesda)">
        <title>Genome Assemblies of Two Rare Opportunistic Yeast Pathogens: Diutina rugosa (syn. Candida rugosa) and Trichomonascus ciferrii (syn. Candida ciferrii).</title>
        <authorList>
            <person name="Mixao V."/>
            <person name="Saus E."/>
            <person name="Hansen A.P."/>
            <person name="Lass-Florl C."/>
            <person name="Gabaldon T."/>
        </authorList>
    </citation>
    <scope>NUCLEOTIDE SEQUENCE</scope>
    <source>
        <strain evidence="1">CBS 4856</strain>
    </source>
</reference>
<dbReference type="VEuPathDB" id="FungiDB:TRICI_003887"/>